<dbReference type="EMBL" id="DTGR01000056">
    <property type="protein sequence ID" value="HHS28796.1"/>
    <property type="molecule type" value="Genomic_DNA"/>
</dbReference>
<reference evidence="8" key="1">
    <citation type="journal article" date="2020" name="mSystems">
        <title>Genome- and Community-Level Interaction Insights into Carbon Utilization and Element Cycling Functions of Hydrothermarchaeota in Hydrothermal Sediment.</title>
        <authorList>
            <person name="Zhou Z."/>
            <person name="Liu Y."/>
            <person name="Xu W."/>
            <person name="Pan J."/>
            <person name="Luo Z.H."/>
            <person name="Li M."/>
        </authorList>
    </citation>
    <scope>NUCLEOTIDE SEQUENCE [LARGE SCALE GENOMIC DNA]</scope>
    <source>
        <strain evidence="8">SpSt-767</strain>
    </source>
</reference>
<dbReference type="GO" id="GO:0003700">
    <property type="term" value="F:DNA-binding transcription factor activity"/>
    <property type="evidence" value="ECO:0007669"/>
    <property type="project" value="TreeGrafter"/>
</dbReference>
<dbReference type="GO" id="GO:0030416">
    <property type="term" value="P:methylamine metabolic process"/>
    <property type="evidence" value="ECO:0007669"/>
    <property type="project" value="InterPro"/>
</dbReference>
<dbReference type="Pfam" id="PF00581">
    <property type="entry name" value="Rhodanese"/>
    <property type="match status" value="1"/>
</dbReference>
<feature type="transmembrane region" description="Helical" evidence="5">
    <location>
        <begin position="398"/>
        <end position="418"/>
    </location>
</feature>
<dbReference type="Gene3D" id="3.40.250.10">
    <property type="entry name" value="Rhodanese-like domain"/>
    <property type="match status" value="1"/>
</dbReference>
<dbReference type="InterPro" id="IPR000595">
    <property type="entry name" value="cNMP-bd_dom"/>
</dbReference>
<evidence type="ECO:0000259" key="7">
    <source>
        <dbReference type="PROSITE" id="PS50206"/>
    </source>
</evidence>
<name>A0A7V6DP43_9BACT</name>
<dbReference type="Pfam" id="PF07291">
    <property type="entry name" value="MauE"/>
    <property type="match status" value="1"/>
</dbReference>
<evidence type="ECO:0000313" key="8">
    <source>
        <dbReference type="EMBL" id="HHS28796.1"/>
    </source>
</evidence>
<dbReference type="InterPro" id="IPR018490">
    <property type="entry name" value="cNMP-bd_dom_sf"/>
</dbReference>
<proteinExistence type="predicted"/>
<evidence type="ECO:0000256" key="2">
    <source>
        <dbReference type="ARBA" id="ARBA00022692"/>
    </source>
</evidence>
<keyword evidence="2 5" id="KW-0812">Transmembrane</keyword>
<feature type="transmembrane region" description="Helical" evidence="5">
    <location>
        <begin position="307"/>
        <end position="325"/>
    </location>
</feature>
<dbReference type="PROSITE" id="PS50206">
    <property type="entry name" value="RHODANESE_3"/>
    <property type="match status" value="1"/>
</dbReference>
<gene>
    <name evidence="8" type="ORF">ENV52_03730</name>
</gene>
<dbReference type="PANTHER" id="PTHR24567:SF74">
    <property type="entry name" value="HTH-TYPE TRANSCRIPTIONAL REGULATOR ARCR"/>
    <property type="match status" value="1"/>
</dbReference>
<protein>
    <submittedName>
        <fullName evidence="8">Cyclic nucleotide-binding domain-containing protein</fullName>
    </submittedName>
</protein>
<dbReference type="SMART" id="SM00450">
    <property type="entry name" value="RHOD"/>
    <property type="match status" value="1"/>
</dbReference>
<dbReference type="Gene3D" id="2.60.120.10">
    <property type="entry name" value="Jelly Rolls"/>
    <property type="match status" value="1"/>
</dbReference>
<dbReference type="InterPro" id="IPR050397">
    <property type="entry name" value="Env_Response_Regulators"/>
</dbReference>
<evidence type="ECO:0000256" key="1">
    <source>
        <dbReference type="ARBA" id="ARBA00004141"/>
    </source>
</evidence>
<dbReference type="PRINTS" id="PR00103">
    <property type="entry name" value="CAMPKINASE"/>
</dbReference>
<keyword evidence="3 5" id="KW-1133">Transmembrane helix</keyword>
<dbReference type="PROSITE" id="PS00888">
    <property type="entry name" value="CNMP_BINDING_1"/>
    <property type="match status" value="1"/>
</dbReference>
<dbReference type="PROSITE" id="PS50042">
    <property type="entry name" value="CNMP_BINDING_3"/>
    <property type="match status" value="1"/>
</dbReference>
<dbReference type="SMART" id="SM00100">
    <property type="entry name" value="cNMP"/>
    <property type="match status" value="1"/>
</dbReference>
<feature type="transmembrane region" description="Helical" evidence="5">
    <location>
        <begin position="332"/>
        <end position="351"/>
    </location>
</feature>
<dbReference type="CDD" id="cd00158">
    <property type="entry name" value="RHOD"/>
    <property type="match status" value="1"/>
</dbReference>
<evidence type="ECO:0000256" key="4">
    <source>
        <dbReference type="ARBA" id="ARBA00023136"/>
    </source>
</evidence>
<dbReference type="GO" id="GO:0016020">
    <property type="term" value="C:membrane"/>
    <property type="evidence" value="ECO:0007669"/>
    <property type="project" value="UniProtKB-SubCell"/>
</dbReference>
<dbReference type="SUPFAM" id="SSF51206">
    <property type="entry name" value="cAMP-binding domain-like"/>
    <property type="match status" value="1"/>
</dbReference>
<evidence type="ECO:0000256" key="3">
    <source>
        <dbReference type="ARBA" id="ARBA00022989"/>
    </source>
</evidence>
<feature type="transmembrane region" description="Helical" evidence="5">
    <location>
        <begin position="144"/>
        <end position="164"/>
    </location>
</feature>
<dbReference type="PROSITE" id="PS00889">
    <property type="entry name" value="CNMP_BINDING_2"/>
    <property type="match status" value="1"/>
</dbReference>
<dbReference type="InterPro" id="IPR036873">
    <property type="entry name" value="Rhodanese-like_dom_sf"/>
</dbReference>
<dbReference type="UniPathway" id="UPA00895"/>
<feature type="domain" description="Cyclic nucleotide-binding" evidence="6">
    <location>
        <begin position="1"/>
        <end position="121"/>
    </location>
</feature>
<accession>A0A7V6DP43</accession>
<evidence type="ECO:0000259" key="6">
    <source>
        <dbReference type="PROSITE" id="PS50042"/>
    </source>
</evidence>
<comment type="caution">
    <text evidence="8">The sequence shown here is derived from an EMBL/GenBank/DDBJ whole genome shotgun (WGS) entry which is preliminary data.</text>
</comment>
<sequence length="474" mass="53771">MTQSDSQVEKLKLEQVGREVCIPAGVQVVRQGEIAQKFYVVLSGKLKVYRETPDGIRTDLTILGPGAYFGEVALVTGTPRTASVEAVEESTLLEITEEEFDQVLDQNPKLARQIISSLAKWLVEGDKRLEKETVHQVKLRQISLFDYVLILGLSLVLALVFNLYNDNQIPLIFHVGNLSGVQEVPLKQAEELYKNKQAIFVDARKSNFYEQEHIKGALNLPVVFFDLQFPMFQFMLEQEKVPKDEPLLVYGGTYSRRFDLELARLLKEKDYNVMVLQGDYSAWKRAFPLERHKAQELSAMPLDFGGYLEWLPVGIFVLILIPPVWRSPYLSGACRLILGIIFVLFALSKIMRPAVFALNVVDYDMMPSWGVNLWSLFLPWAEMMAGLFLILGIRTRAAATVIGGMNIIFIVGLVHVIMQGLPITCGCVGEAGEPVTWWKVLKNTGMLVMSLQIFLYDRLFTLDRGGFIWRERKI</sequence>
<dbReference type="InterPro" id="IPR014710">
    <property type="entry name" value="RmlC-like_jellyroll"/>
</dbReference>
<dbReference type="InterPro" id="IPR009908">
    <property type="entry name" value="Methylamine_util_MauE"/>
</dbReference>
<dbReference type="InterPro" id="IPR001763">
    <property type="entry name" value="Rhodanese-like_dom"/>
</dbReference>
<evidence type="ECO:0000256" key="5">
    <source>
        <dbReference type="SAM" id="Phobius"/>
    </source>
</evidence>
<dbReference type="Pfam" id="PF00027">
    <property type="entry name" value="cNMP_binding"/>
    <property type="match status" value="1"/>
</dbReference>
<comment type="subcellular location">
    <subcellularLocation>
        <location evidence="1">Membrane</location>
        <topology evidence="1">Multi-pass membrane protein</topology>
    </subcellularLocation>
</comment>
<dbReference type="CDD" id="cd00038">
    <property type="entry name" value="CAP_ED"/>
    <property type="match status" value="1"/>
</dbReference>
<dbReference type="GO" id="GO:0005829">
    <property type="term" value="C:cytosol"/>
    <property type="evidence" value="ECO:0007669"/>
    <property type="project" value="TreeGrafter"/>
</dbReference>
<feature type="transmembrane region" description="Helical" evidence="5">
    <location>
        <begin position="371"/>
        <end position="391"/>
    </location>
</feature>
<dbReference type="PANTHER" id="PTHR24567">
    <property type="entry name" value="CRP FAMILY TRANSCRIPTIONAL REGULATORY PROTEIN"/>
    <property type="match status" value="1"/>
</dbReference>
<dbReference type="SUPFAM" id="SSF52821">
    <property type="entry name" value="Rhodanese/Cell cycle control phosphatase"/>
    <property type="match status" value="1"/>
</dbReference>
<dbReference type="AlphaFoldDB" id="A0A7V6DP43"/>
<organism evidence="8">
    <name type="scientific">Desulfobacca acetoxidans</name>
    <dbReference type="NCBI Taxonomy" id="60893"/>
    <lineage>
        <taxon>Bacteria</taxon>
        <taxon>Pseudomonadati</taxon>
        <taxon>Thermodesulfobacteriota</taxon>
        <taxon>Desulfobaccia</taxon>
        <taxon>Desulfobaccales</taxon>
        <taxon>Desulfobaccaceae</taxon>
        <taxon>Desulfobacca</taxon>
    </lineage>
</organism>
<feature type="domain" description="Rhodanese" evidence="7">
    <location>
        <begin position="194"/>
        <end position="291"/>
    </location>
</feature>
<keyword evidence="4 5" id="KW-0472">Membrane</keyword>
<dbReference type="InterPro" id="IPR018488">
    <property type="entry name" value="cNMP-bd_CS"/>
</dbReference>